<sequence>MDAHHQPRGILKKPVDPTTPSRGIRWDEDNIMLTESQKGNTMKITEPKTPYIRYDSENDMILGSTGNVPPMELSDAIYSAQRSPGSTASLSDTESSGSGRRHVSVDDWDDSGDEKGEMDPEEAERHRKFEALRSQHYNMKEALRKGRELAAKTTEGNKDTANIGNGVGQEDDEAPEYDSHSDLDDGTSLPGLENEVHEPTSGLANLRLSGMPAGRVGLGSLAAFKKQREANGDGMDMP</sequence>
<dbReference type="VEuPathDB" id="FungiDB:SPPG_03292"/>
<dbReference type="AlphaFoldDB" id="A0A0L0HK56"/>
<feature type="compositionally biased region" description="Polar residues" evidence="1">
    <location>
        <begin position="80"/>
        <end position="98"/>
    </location>
</feature>
<dbReference type="GO" id="GO:0004864">
    <property type="term" value="F:protein phosphatase inhibitor activity"/>
    <property type="evidence" value="ECO:0007669"/>
    <property type="project" value="InterPro"/>
</dbReference>
<dbReference type="GO" id="GO:0009966">
    <property type="term" value="P:regulation of signal transduction"/>
    <property type="evidence" value="ECO:0007669"/>
    <property type="project" value="InterPro"/>
</dbReference>
<protein>
    <recommendedName>
        <fullName evidence="4">Protein phosphatase inhibitor 2</fullName>
    </recommendedName>
</protein>
<reference evidence="2 3" key="1">
    <citation type="submission" date="2009-08" db="EMBL/GenBank/DDBJ databases">
        <title>The Genome Sequence of Spizellomyces punctatus strain DAOM BR117.</title>
        <authorList>
            <consortium name="The Broad Institute Genome Sequencing Platform"/>
            <person name="Russ C."/>
            <person name="Cuomo C."/>
            <person name="Shea T."/>
            <person name="Young S.K."/>
            <person name="Zeng Q."/>
            <person name="Koehrsen M."/>
            <person name="Haas B."/>
            <person name="Borodovsky M."/>
            <person name="Guigo R."/>
            <person name="Alvarado L."/>
            <person name="Berlin A."/>
            <person name="Bochicchio J."/>
            <person name="Borenstein D."/>
            <person name="Chapman S."/>
            <person name="Chen Z."/>
            <person name="Engels R."/>
            <person name="Freedman E."/>
            <person name="Gellesch M."/>
            <person name="Goldberg J."/>
            <person name="Griggs A."/>
            <person name="Gujja S."/>
            <person name="Heiman D."/>
            <person name="Hepburn T."/>
            <person name="Howarth C."/>
            <person name="Jen D."/>
            <person name="Larson L."/>
            <person name="Lewis B."/>
            <person name="Mehta T."/>
            <person name="Park D."/>
            <person name="Pearson M."/>
            <person name="Roberts A."/>
            <person name="Saif S."/>
            <person name="Shenoy N."/>
            <person name="Sisk P."/>
            <person name="Stolte C."/>
            <person name="Sykes S."/>
            <person name="Thomson T."/>
            <person name="Walk T."/>
            <person name="White J."/>
            <person name="Yandava C."/>
            <person name="Burger G."/>
            <person name="Gray M.W."/>
            <person name="Holland P.W.H."/>
            <person name="King N."/>
            <person name="Lang F.B.F."/>
            <person name="Roger A.J."/>
            <person name="Ruiz-Trillo I."/>
            <person name="Lander E."/>
            <person name="Nusbaum C."/>
        </authorList>
    </citation>
    <scope>NUCLEOTIDE SEQUENCE [LARGE SCALE GENOMIC DNA]</scope>
    <source>
        <strain evidence="2 3">DAOM BR117</strain>
    </source>
</reference>
<accession>A0A0L0HK56</accession>
<keyword evidence="3" id="KW-1185">Reference proteome</keyword>
<name>A0A0L0HK56_SPIPD</name>
<dbReference type="GeneID" id="27686822"/>
<dbReference type="InterPro" id="IPR007062">
    <property type="entry name" value="PPI-2"/>
</dbReference>
<dbReference type="EMBL" id="KQ257454">
    <property type="protein sequence ID" value="KND01492.1"/>
    <property type="molecule type" value="Genomic_DNA"/>
</dbReference>
<dbReference type="Pfam" id="PF04979">
    <property type="entry name" value="IPP-2"/>
    <property type="match status" value="1"/>
</dbReference>
<organism evidence="2 3">
    <name type="scientific">Spizellomyces punctatus (strain DAOM BR117)</name>
    <dbReference type="NCBI Taxonomy" id="645134"/>
    <lineage>
        <taxon>Eukaryota</taxon>
        <taxon>Fungi</taxon>
        <taxon>Fungi incertae sedis</taxon>
        <taxon>Chytridiomycota</taxon>
        <taxon>Chytridiomycota incertae sedis</taxon>
        <taxon>Chytridiomycetes</taxon>
        <taxon>Spizellomycetales</taxon>
        <taxon>Spizellomycetaceae</taxon>
        <taxon>Spizellomyces</taxon>
    </lineage>
</organism>
<feature type="compositionally biased region" description="Basic residues" evidence="1">
    <location>
        <begin position="1"/>
        <end position="11"/>
    </location>
</feature>
<dbReference type="PANTHER" id="PTHR12398:SF20">
    <property type="entry name" value="PROTEIN PHOSPHATASE 1 REGULATORY INHIBITOR SUBUNIT 2"/>
    <property type="match status" value="1"/>
</dbReference>
<dbReference type="Proteomes" id="UP000053201">
    <property type="component" value="Unassembled WGS sequence"/>
</dbReference>
<feature type="region of interest" description="Disordered" evidence="1">
    <location>
        <begin position="1"/>
        <end position="24"/>
    </location>
</feature>
<evidence type="ECO:0000256" key="1">
    <source>
        <dbReference type="SAM" id="MobiDB-lite"/>
    </source>
</evidence>
<dbReference type="RefSeq" id="XP_016609531.1">
    <property type="nucleotide sequence ID" value="XM_016751568.1"/>
</dbReference>
<dbReference type="OrthoDB" id="551302at2759"/>
<dbReference type="InParanoid" id="A0A0L0HK56"/>
<feature type="compositionally biased region" description="Basic and acidic residues" evidence="1">
    <location>
        <begin position="113"/>
        <end position="158"/>
    </location>
</feature>
<gene>
    <name evidence="2" type="ORF">SPPG_03292</name>
</gene>
<dbReference type="STRING" id="645134.A0A0L0HK56"/>
<proteinExistence type="predicted"/>
<evidence type="ECO:0008006" key="4">
    <source>
        <dbReference type="Google" id="ProtNLM"/>
    </source>
</evidence>
<dbReference type="PANTHER" id="PTHR12398">
    <property type="entry name" value="PROTEIN PHOSPHATASE INHIBITOR"/>
    <property type="match status" value="1"/>
</dbReference>
<evidence type="ECO:0000313" key="3">
    <source>
        <dbReference type="Proteomes" id="UP000053201"/>
    </source>
</evidence>
<dbReference type="eggNOG" id="ENOG502S7WR">
    <property type="taxonomic scope" value="Eukaryota"/>
</dbReference>
<dbReference type="Gene3D" id="6.10.250.1050">
    <property type="match status" value="1"/>
</dbReference>
<evidence type="ECO:0000313" key="2">
    <source>
        <dbReference type="EMBL" id="KND01492.1"/>
    </source>
</evidence>
<feature type="region of interest" description="Disordered" evidence="1">
    <location>
        <begin position="62"/>
        <end position="215"/>
    </location>
</feature>